<gene>
    <name evidence="3" type="primary">CELA1</name>
    <name evidence="3" type="ORF">TR153136</name>
</gene>
<dbReference type="InterPro" id="IPR009003">
    <property type="entry name" value="Peptidase_S1_PA"/>
</dbReference>
<feature type="domain" description="Peptidase S1" evidence="2">
    <location>
        <begin position="1"/>
        <end position="174"/>
    </location>
</feature>
<dbReference type="PANTHER" id="PTHR24253">
    <property type="entry name" value="TRANSMEMBRANE PROTEASE SERINE"/>
    <property type="match status" value="1"/>
</dbReference>
<dbReference type="SUPFAM" id="SSF50494">
    <property type="entry name" value="Trypsin-like serine proteases"/>
    <property type="match status" value="1"/>
</dbReference>
<protein>
    <submittedName>
        <fullName evidence="3">Chymotrypsin-like elastase family member 1</fullName>
    </submittedName>
</protein>
<proteinExistence type="predicted"/>
<dbReference type="InterPro" id="IPR043504">
    <property type="entry name" value="Peptidase_S1_PA_chymotrypsin"/>
</dbReference>
<evidence type="ECO:0000313" key="3">
    <source>
        <dbReference type="EMBL" id="JAP56342.1"/>
    </source>
</evidence>
<dbReference type="AlphaFoldDB" id="A0A0X3Q6N0"/>
<evidence type="ECO:0000259" key="2">
    <source>
        <dbReference type="PROSITE" id="PS50240"/>
    </source>
</evidence>
<dbReference type="PANTHER" id="PTHR24253:SF153">
    <property type="entry name" value="SERINE PROTEASE HEPSIN"/>
    <property type="match status" value="1"/>
</dbReference>
<dbReference type="InterPro" id="IPR001254">
    <property type="entry name" value="Trypsin_dom"/>
</dbReference>
<dbReference type="SMART" id="SM00020">
    <property type="entry name" value="Tryp_SPc"/>
    <property type="match status" value="1"/>
</dbReference>
<dbReference type="PROSITE" id="PS50240">
    <property type="entry name" value="TRYPSIN_DOM"/>
    <property type="match status" value="1"/>
</dbReference>
<accession>A0A0X3Q6N0</accession>
<dbReference type="EMBL" id="GEEE01006883">
    <property type="protein sequence ID" value="JAP56342.1"/>
    <property type="molecule type" value="Transcribed_RNA"/>
</dbReference>
<reference evidence="3" key="1">
    <citation type="submission" date="2016-01" db="EMBL/GenBank/DDBJ databases">
        <title>Reference transcriptome for the parasite Schistocephalus solidus: insights into the molecular evolution of parasitism.</title>
        <authorList>
            <person name="Hebert F.O."/>
            <person name="Grambauer S."/>
            <person name="Barber I."/>
            <person name="Landry C.R."/>
            <person name="Aubin-Horth N."/>
        </authorList>
    </citation>
    <scope>NUCLEOTIDE SEQUENCE</scope>
</reference>
<dbReference type="GO" id="GO:0006508">
    <property type="term" value="P:proteolysis"/>
    <property type="evidence" value="ECO:0007669"/>
    <property type="project" value="InterPro"/>
</dbReference>
<feature type="non-terminal residue" evidence="3">
    <location>
        <position position="1"/>
    </location>
</feature>
<dbReference type="Pfam" id="PF00089">
    <property type="entry name" value="Trypsin"/>
    <property type="match status" value="1"/>
</dbReference>
<evidence type="ECO:0000256" key="1">
    <source>
        <dbReference type="ARBA" id="ARBA00023157"/>
    </source>
</evidence>
<organism evidence="3">
    <name type="scientific">Schistocephalus solidus</name>
    <name type="common">Tapeworm</name>
    <dbReference type="NCBI Taxonomy" id="70667"/>
    <lineage>
        <taxon>Eukaryota</taxon>
        <taxon>Metazoa</taxon>
        <taxon>Spiralia</taxon>
        <taxon>Lophotrochozoa</taxon>
        <taxon>Platyhelminthes</taxon>
        <taxon>Cestoda</taxon>
        <taxon>Eucestoda</taxon>
        <taxon>Diphyllobothriidea</taxon>
        <taxon>Diphyllobothriidae</taxon>
        <taxon>Schistocephalus</taxon>
    </lineage>
</organism>
<name>A0A0X3Q6N0_SCHSO</name>
<dbReference type="GO" id="GO:0004252">
    <property type="term" value="F:serine-type endopeptidase activity"/>
    <property type="evidence" value="ECO:0007669"/>
    <property type="project" value="InterPro"/>
</dbReference>
<sequence length="178" mass="19576">NGMEQLLTVDRVIVHPNYNQDNTLEGTDLAILKLSNRITRSAAVIPICFPSSRVNVALGSPCFFTGWGKVFTNWSNGSLRMPKTLREAQIEMGADLHCKQNSPKFSQVHSSCFNTEGRSPCVGDSGGGIFCPSEDGNRWFWYGAICTVKFDCLGQWAVVNKFSAVHSWIRDSAVALGL</sequence>
<keyword evidence="1" id="KW-1015">Disulfide bond</keyword>
<dbReference type="Gene3D" id="2.40.10.10">
    <property type="entry name" value="Trypsin-like serine proteases"/>
    <property type="match status" value="2"/>
</dbReference>